<reference evidence="3" key="1">
    <citation type="journal article" date="2019" name="Int. J. Syst. Evol. Microbiol.">
        <title>The Global Catalogue of Microorganisms (GCM) 10K type strain sequencing project: providing services to taxonomists for standard genome sequencing and annotation.</title>
        <authorList>
            <consortium name="The Broad Institute Genomics Platform"/>
            <consortium name="The Broad Institute Genome Sequencing Center for Infectious Disease"/>
            <person name="Wu L."/>
            <person name="Ma J."/>
        </authorList>
    </citation>
    <scope>NUCLEOTIDE SEQUENCE [LARGE SCALE GENOMIC DNA]</scope>
    <source>
        <strain evidence="3">JCM 18325</strain>
    </source>
</reference>
<keyword evidence="1" id="KW-1133">Transmembrane helix</keyword>
<dbReference type="Proteomes" id="UP001501433">
    <property type="component" value="Unassembled WGS sequence"/>
</dbReference>
<evidence type="ECO:0000313" key="2">
    <source>
        <dbReference type="EMBL" id="GAA4806775.1"/>
    </source>
</evidence>
<feature type="transmembrane region" description="Helical" evidence="1">
    <location>
        <begin position="70"/>
        <end position="87"/>
    </location>
</feature>
<keyword evidence="3" id="KW-1185">Reference proteome</keyword>
<dbReference type="RefSeq" id="WP_345276018.1">
    <property type="nucleotide sequence ID" value="NZ_BAABJW010000002.1"/>
</dbReference>
<accession>A0ABP9C9M5</accession>
<feature type="transmembrane region" description="Helical" evidence="1">
    <location>
        <begin position="44"/>
        <end position="63"/>
    </location>
</feature>
<gene>
    <name evidence="2" type="ORF">GCM10023330_11630</name>
</gene>
<evidence type="ECO:0000313" key="3">
    <source>
        <dbReference type="Proteomes" id="UP001501433"/>
    </source>
</evidence>
<comment type="caution">
    <text evidence="2">The sequence shown here is derived from an EMBL/GenBank/DDBJ whole genome shotgun (WGS) entry which is preliminary data.</text>
</comment>
<proteinExistence type="predicted"/>
<feature type="transmembrane region" description="Helical" evidence="1">
    <location>
        <begin position="99"/>
        <end position="118"/>
    </location>
</feature>
<evidence type="ECO:0000256" key="1">
    <source>
        <dbReference type="SAM" id="Phobius"/>
    </source>
</evidence>
<name>A0ABP9C9M5_9FLAO</name>
<sequence length="125" mass="13743">MKKIIFNISEIAKYLYATPLVIFGLFHFLNASALVGMVPIPGGVFWIYLTGLSLILAGVSIIIQKLDEWSSFLLAVLLLVFVLTIHLPDVVAGGEMAQMYMTNLLKDLALAGGALIYWNSKKLNI</sequence>
<keyword evidence="1" id="KW-0812">Transmembrane</keyword>
<protein>
    <recommendedName>
        <fullName evidence="4">DoxX family protein</fullName>
    </recommendedName>
</protein>
<keyword evidence="1" id="KW-0472">Membrane</keyword>
<feature type="transmembrane region" description="Helical" evidence="1">
    <location>
        <begin position="12"/>
        <end position="38"/>
    </location>
</feature>
<evidence type="ECO:0008006" key="4">
    <source>
        <dbReference type="Google" id="ProtNLM"/>
    </source>
</evidence>
<organism evidence="2 3">
    <name type="scientific">Litoribaculum gwangyangense</name>
    <dbReference type="NCBI Taxonomy" id="1130722"/>
    <lineage>
        <taxon>Bacteria</taxon>
        <taxon>Pseudomonadati</taxon>
        <taxon>Bacteroidota</taxon>
        <taxon>Flavobacteriia</taxon>
        <taxon>Flavobacteriales</taxon>
        <taxon>Flavobacteriaceae</taxon>
        <taxon>Litoribaculum</taxon>
    </lineage>
</organism>
<dbReference type="EMBL" id="BAABJW010000002">
    <property type="protein sequence ID" value="GAA4806775.1"/>
    <property type="molecule type" value="Genomic_DNA"/>
</dbReference>